<dbReference type="EC" id="2.1.1.107" evidence="1"/>
<dbReference type="Gene3D" id="3.30.950.10">
    <property type="entry name" value="Methyltransferase, Cobalt-precorrin-4 Transmethylase, Domain 2"/>
    <property type="match status" value="1"/>
</dbReference>
<proteinExistence type="inferred from homology"/>
<dbReference type="InterPro" id="IPR014776">
    <property type="entry name" value="4pyrrole_Mease_sub2"/>
</dbReference>
<dbReference type="GO" id="GO:0004852">
    <property type="term" value="F:uroporphyrinogen-III synthase activity"/>
    <property type="evidence" value="ECO:0007669"/>
    <property type="project" value="InterPro"/>
</dbReference>
<dbReference type="SUPFAM" id="SSF69618">
    <property type="entry name" value="HemD-like"/>
    <property type="match status" value="1"/>
</dbReference>
<dbReference type="PROSITE" id="PS00840">
    <property type="entry name" value="SUMT_2"/>
    <property type="match status" value="1"/>
</dbReference>
<dbReference type="CDD" id="cd06578">
    <property type="entry name" value="HemD"/>
    <property type="match status" value="1"/>
</dbReference>
<dbReference type="Pfam" id="PF02602">
    <property type="entry name" value="HEM4"/>
    <property type="match status" value="1"/>
</dbReference>
<dbReference type="InterPro" id="IPR006366">
    <property type="entry name" value="CobA/CysG_C"/>
</dbReference>
<organism evidence="9 10">
    <name type="scientific">Candidatus Mediterraneibacter quadrami</name>
    <dbReference type="NCBI Taxonomy" id="2838684"/>
    <lineage>
        <taxon>Bacteria</taxon>
        <taxon>Bacillati</taxon>
        <taxon>Bacillota</taxon>
        <taxon>Clostridia</taxon>
        <taxon>Lachnospirales</taxon>
        <taxon>Lachnospiraceae</taxon>
        <taxon>Mediterraneibacter</taxon>
    </lineage>
</organism>
<comment type="similarity">
    <text evidence="6">Belongs to the precorrin methyltransferase family.</text>
</comment>
<dbReference type="InterPro" id="IPR003754">
    <property type="entry name" value="4pyrrol_synth_uPrphyn_synth"/>
</dbReference>
<evidence type="ECO:0000256" key="3">
    <source>
        <dbReference type="ARBA" id="ARBA00022679"/>
    </source>
</evidence>
<evidence type="ECO:0000256" key="1">
    <source>
        <dbReference type="ARBA" id="ARBA00012162"/>
    </source>
</evidence>
<evidence type="ECO:0000256" key="6">
    <source>
        <dbReference type="RuleBase" id="RU003960"/>
    </source>
</evidence>
<comment type="caution">
    <text evidence="9">The sequence shown here is derived from an EMBL/GenBank/DDBJ whole genome shotgun (WGS) entry which is preliminary data.</text>
</comment>
<evidence type="ECO:0000256" key="2">
    <source>
        <dbReference type="ARBA" id="ARBA00022603"/>
    </source>
</evidence>
<dbReference type="EMBL" id="DWUU01000054">
    <property type="protein sequence ID" value="HJD43136.1"/>
    <property type="molecule type" value="Genomic_DNA"/>
</dbReference>
<dbReference type="Gene3D" id="3.40.50.10090">
    <property type="match status" value="2"/>
</dbReference>
<evidence type="ECO:0000313" key="9">
    <source>
        <dbReference type="EMBL" id="HJD43136.1"/>
    </source>
</evidence>
<evidence type="ECO:0000259" key="8">
    <source>
        <dbReference type="Pfam" id="PF02602"/>
    </source>
</evidence>
<dbReference type="SUPFAM" id="SSF53790">
    <property type="entry name" value="Tetrapyrrole methylase"/>
    <property type="match status" value="1"/>
</dbReference>
<keyword evidence="2 6" id="KW-0489">Methyltransferase</keyword>
<dbReference type="Gene3D" id="3.40.1010.10">
    <property type="entry name" value="Cobalt-precorrin-4 Transmethylase, Domain 1"/>
    <property type="match status" value="1"/>
</dbReference>
<evidence type="ECO:0000259" key="7">
    <source>
        <dbReference type="Pfam" id="PF00590"/>
    </source>
</evidence>
<dbReference type="FunFam" id="3.40.1010.10:FF:000001">
    <property type="entry name" value="Siroheme synthase"/>
    <property type="match status" value="1"/>
</dbReference>
<evidence type="ECO:0000313" key="10">
    <source>
        <dbReference type="Proteomes" id="UP000823909"/>
    </source>
</evidence>
<dbReference type="Pfam" id="PF00590">
    <property type="entry name" value="TP_methylase"/>
    <property type="match status" value="1"/>
</dbReference>
<reference evidence="9" key="1">
    <citation type="journal article" date="2021" name="PeerJ">
        <title>Extensive microbial diversity within the chicken gut microbiome revealed by metagenomics and culture.</title>
        <authorList>
            <person name="Gilroy R."/>
            <person name="Ravi A."/>
            <person name="Getino M."/>
            <person name="Pursley I."/>
            <person name="Horton D.L."/>
            <person name="Alikhan N.F."/>
            <person name="Baker D."/>
            <person name="Gharbi K."/>
            <person name="Hall N."/>
            <person name="Watson M."/>
            <person name="Adriaenssens E.M."/>
            <person name="Foster-Nyarko E."/>
            <person name="Jarju S."/>
            <person name="Secka A."/>
            <person name="Antonio M."/>
            <person name="Oren A."/>
            <person name="Chaudhuri R.R."/>
            <person name="La Ragione R."/>
            <person name="Hildebrand F."/>
            <person name="Pallen M.J."/>
        </authorList>
    </citation>
    <scope>NUCLEOTIDE SEQUENCE</scope>
    <source>
        <strain evidence="9">ChiBcec15-3976</strain>
    </source>
</reference>
<dbReference type="FunFam" id="3.30.950.10:FF:000001">
    <property type="entry name" value="Siroheme synthase"/>
    <property type="match status" value="1"/>
</dbReference>
<dbReference type="InterPro" id="IPR035996">
    <property type="entry name" value="4pyrrol_Methylase_sf"/>
</dbReference>
<dbReference type="InterPro" id="IPR000878">
    <property type="entry name" value="4pyrrol_Mease"/>
</dbReference>
<protein>
    <recommendedName>
        <fullName evidence="1">uroporphyrinogen-III C-methyltransferase</fullName>
        <ecNumber evidence="1">2.1.1.107</ecNumber>
    </recommendedName>
</protein>
<evidence type="ECO:0000256" key="5">
    <source>
        <dbReference type="ARBA" id="ARBA00023244"/>
    </source>
</evidence>
<dbReference type="CDD" id="cd11642">
    <property type="entry name" value="SUMT"/>
    <property type="match status" value="1"/>
</dbReference>
<keyword evidence="3 6" id="KW-0808">Transferase</keyword>
<dbReference type="AlphaFoldDB" id="A0A9D2RGT1"/>
<keyword evidence="4" id="KW-0949">S-adenosyl-L-methionine</keyword>
<feature type="domain" description="Tetrapyrrole methylase" evidence="7">
    <location>
        <begin position="17"/>
        <end position="228"/>
    </location>
</feature>
<sequence length="527" mass="57293">METGKNHSEKYTGPAGKVWLAGAGPGDAGLLTVKAAELIKSADVIVYDALISAEILSRIPTETEVIYVGKHAGNHPVPQDEINRILVREAKKGKKVLRLKGGDPFVFGRGGEELEELIREGISYEVVPGITSSVAVPAYAGIPVTHRDYTSSFHVITGHARKDGTLSIDFESLVKLNGTLVFLMSISSMEMILNGLMNAGMPSVMPAAVLERGTTARQRRVTATVGTLKEEADRAGIRTPAIILVGKVCALSEQLHWAEDRPLGGRQFLLTRPRQNMSVLAGRLRDLGAQVIEMPAIRTEMITPNEPLREALVRFAEMKQKRWLVFTSPIGVSVFFDLIREMRMDLRDIFGQNRVKIGAIGSATGAALEKHGLFPDAVPDVYSAGQLGEKLAETAEAGDHILIVRAEKGSEELIPPLTEAGLEVEDIPLYRTIYEMDPLLRDETTELFRNGEIDAVTFTSGSTVRGFAAAMNVGDEKPGLDFSRIRAVCIGEQTARAAAEYGMQIATSRQASMNAMVEKILELYGRG</sequence>
<dbReference type="GO" id="GO:0004851">
    <property type="term" value="F:uroporphyrin-III C-methyltransferase activity"/>
    <property type="evidence" value="ECO:0007669"/>
    <property type="project" value="UniProtKB-EC"/>
</dbReference>
<dbReference type="InterPro" id="IPR003043">
    <property type="entry name" value="Uropor_MeTrfase_CS"/>
</dbReference>
<dbReference type="PANTHER" id="PTHR45790">
    <property type="entry name" value="SIROHEME SYNTHASE-RELATED"/>
    <property type="match status" value="1"/>
</dbReference>
<evidence type="ECO:0000256" key="4">
    <source>
        <dbReference type="ARBA" id="ARBA00022691"/>
    </source>
</evidence>
<feature type="domain" description="Tetrapyrrole biosynthesis uroporphyrinogen III synthase" evidence="8">
    <location>
        <begin position="279"/>
        <end position="518"/>
    </location>
</feature>
<keyword evidence="5" id="KW-0627">Porphyrin biosynthesis</keyword>
<dbReference type="NCBIfam" id="NF004790">
    <property type="entry name" value="PRK06136.1"/>
    <property type="match status" value="1"/>
</dbReference>
<accession>A0A9D2RGT1</accession>
<dbReference type="PANTHER" id="PTHR45790:SF3">
    <property type="entry name" value="S-ADENOSYL-L-METHIONINE-DEPENDENT UROPORPHYRINOGEN III METHYLTRANSFERASE, CHLOROPLASTIC"/>
    <property type="match status" value="1"/>
</dbReference>
<reference evidence="9" key="2">
    <citation type="submission" date="2021-04" db="EMBL/GenBank/DDBJ databases">
        <authorList>
            <person name="Gilroy R."/>
        </authorList>
    </citation>
    <scope>NUCLEOTIDE SEQUENCE</scope>
    <source>
        <strain evidence="9">ChiBcec15-3976</strain>
    </source>
</reference>
<dbReference type="InterPro" id="IPR050161">
    <property type="entry name" value="Siro_Cobalamin_biosynth"/>
</dbReference>
<dbReference type="InterPro" id="IPR014777">
    <property type="entry name" value="4pyrrole_Mease_sub1"/>
</dbReference>
<name>A0A9D2RGT1_9FIRM</name>
<dbReference type="GO" id="GO:0019354">
    <property type="term" value="P:siroheme biosynthetic process"/>
    <property type="evidence" value="ECO:0007669"/>
    <property type="project" value="InterPro"/>
</dbReference>
<dbReference type="InterPro" id="IPR036108">
    <property type="entry name" value="4pyrrol_syn_uPrphyn_synt_sf"/>
</dbReference>
<dbReference type="GO" id="GO:0032259">
    <property type="term" value="P:methylation"/>
    <property type="evidence" value="ECO:0007669"/>
    <property type="project" value="UniProtKB-KW"/>
</dbReference>
<gene>
    <name evidence="9" type="primary">cobA</name>
    <name evidence="9" type="ORF">H9910_09055</name>
</gene>
<dbReference type="Proteomes" id="UP000823909">
    <property type="component" value="Unassembled WGS sequence"/>
</dbReference>
<dbReference type="NCBIfam" id="TIGR01469">
    <property type="entry name" value="cobA_cysG_Cterm"/>
    <property type="match status" value="1"/>
</dbReference>